<organism evidence="1 2">
    <name type="scientific">Porphyra umbilicalis</name>
    <name type="common">Purple laver</name>
    <name type="synonym">Red alga</name>
    <dbReference type="NCBI Taxonomy" id="2786"/>
    <lineage>
        <taxon>Eukaryota</taxon>
        <taxon>Rhodophyta</taxon>
        <taxon>Bangiophyceae</taxon>
        <taxon>Bangiales</taxon>
        <taxon>Bangiaceae</taxon>
        <taxon>Porphyra</taxon>
    </lineage>
</organism>
<dbReference type="AlphaFoldDB" id="A0A1X6NJ00"/>
<evidence type="ECO:0000313" key="1">
    <source>
        <dbReference type="EMBL" id="OSX68323.1"/>
    </source>
</evidence>
<protein>
    <submittedName>
        <fullName evidence="1">Uncharacterized protein</fullName>
    </submittedName>
</protein>
<reference evidence="1 2" key="1">
    <citation type="submission" date="2017-03" db="EMBL/GenBank/DDBJ databases">
        <title>WGS assembly of Porphyra umbilicalis.</title>
        <authorList>
            <person name="Brawley S.H."/>
            <person name="Blouin N.A."/>
            <person name="Ficko-Blean E."/>
            <person name="Wheeler G.L."/>
            <person name="Lohr M."/>
            <person name="Goodson H.V."/>
            <person name="Jenkins J.W."/>
            <person name="Blaby-Haas C.E."/>
            <person name="Helliwell K.E."/>
            <person name="Chan C."/>
            <person name="Marriage T."/>
            <person name="Bhattacharya D."/>
            <person name="Klein A.S."/>
            <person name="Badis Y."/>
            <person name="Brodie J."/>
            <person name="Cao Y."/>
            <person name="Collen J."/>
            <person name="Dittami S.M."/>
            <person name="Gachon C.M."/>
            <person name="Green B.R."/>
            <person name="Karpowicz S."/>
            <person name="Kim J.W."/>
            <person name="Kudahl U."/>
            <person name="Lin S."/>
            <person name="Michel G."/>
            <person name="Mittag M."/>
            <person name="Olson B.J."/>
            <person name="Pangilinan J."/>
            <person name="Peng Y."/>
            <person name="Qiu H."/>
            <person name="Shu S."/>
            <person name="Singer J.T."/>
            <person name="Smith A.G."/>
            <person name="Sprecher B.N."/>
            <person name="Wagner V."/>
            <person name="Wang W."/>
            <person name="Wang Z.-Y."/>
            <person name="Yan J."/>
            <person name="Yarish C."/>
            <person name="Zoeuner-Riek S."/>
            <person name="Zhuang Y."/>
            <person name="Zou Y."/>
            <person name="Lindquist E.A."/>
            <person name="Grimwood J."/>
            <person name="Barry K."/>
            <person name="Rokhsar D.S."/>
            <person name="Schmutz J."/>
            <person name="Stiller J.W."/>
            <person name="Grossman A.R."/>
            <person name="Prochnik S.E."/>
        </authorList>
    </citation>
    <scope>NUCLEOTIDE SEQUENCE [LARGE SCALE GENOMIC DNA]</scope>
    <source>
        <strain evidence="1">4086291</strain>
    </source>
</reference>
<dbReference type="OrthoDB" id="4667at2759"/>
<feature type="non-terminal residue" evidence="1">
    <location>
        <position position="289"/>
    </location>
</feature>
<accession>A0A1X6NJ00</accession>
<dbReference type="InterPro" id="IPR016024">
    <property type="entry name" value="ARM-type_fold"/>
</dbReference>
<keyword evidence="2" id="KW-1185">Reference proteome</keyword>
<feature type="non-terminal residue" evidence="1">
    <location>
        <position position="1"/>
    </location>
</feature>
<name>A0A1X6NJ00_PORUM</name>
<sequence length="289" mass="29468">LRHAPALPPIRALLGHPDGATASAAAAAVASLTGDDAPMGTVVRLLRSESLNVRRAAIEDITAARYVPALTAVAVAPNALVLRTRAVRRLLDAALDAAGGEVRGVWDDATEATVDALIWDDPRALDLLGRTNETPRSRDVARNVRRLFKNDAADAYLAARTLADVGAAGSDGHGDGDGGAAAAAARAAAGDAVAAALAAQPYFDYFGAYHAYKALGWLGHTPSYNTLLEAATTLPPRFFNHAAGAATALAAVGDPSAVLGLVGRGGRGGVWEVKYAVLLAVERLGGDGG</sequence>
<dbReference type="SUPFAM" id="SSF48371">
    <property type="entry name" value="ARM repeat"/>
    <property type="match status" value="1"/>
</dbReference>
<proteinExistence type="predicted"/>
<dbReference type="EMBL" id="KV920728">
    <property type="protein sequence ID" value="OSX68323.1"/>
    <property type="molecule type" value="Genomic_DNA"/>
</dbReference>
<dbReference type="Proteomes" id="UP000218209">
    <property type="component" value="Unassembled WGS sequence"/>
</dbReference>
<gene>
    <name evidence="1" type="ORF">BU14_3010s0001</name>
</gene>
<evidence type="ECO:0000313" key="2">
    <source>
        <dbReference type="Proteomes" id="UP000218209"/>
    </source>
</evidence>